<evidence type="ECO:0000256" key="1">
    <source>
        <dbReference type="SAM" id="MobiDB-lite"/>
    </source>
</evidence>
<accession>A0ABX0H346</accession>
<evidence type="ECO:0000256" key="2">
    <source>
        <dbReference type="SAM" id="SignalP"/>
    </source>
</evidence>
<organism evidence="4 5">
    <name type="scientific">Motilibacter deserti</name>
    <dbReference type="NCBI Taxonomy" id="2714956"/>
    <lineage>
        <taxon>Bacteria</taxon>
        <taxon>Bacillati</taxon>
        <taxon>Actinomycetota</taxon>
        <taxon>Actinomycetes</taxon>
        <taxon>Motilibacterales</taxon>
        <taxon>Motilibacteraceae</taxon>
        <taxon>Motilibacter</taxon>
    </lineage>
</organism>
<evidence type="ECO:0000259" key="3">
    <source>
        <dbReference type="Pfam" id="PF04069"/>
    </source>
</evidence>
<feature type="domain" description="ABC-type glycine betaine transport system substrate-binding" evidence="3">
    <location>
        <begin position="137"/>
        <end position="334"/>
    </location>
</feature>
<evidence type="ECO:0000313" key="4">
    <source>
        <dbReference type="EMBL" id="NHC15828.1"/>
    </source>
</evidence>
<dbReference type="Pfam" id="PF04069">
    <property type="entry name" value="OpuAC"/>
    <property type="match status" value="2"/>
</dbReference>
<feature type="domain" description="ABC-type glycine betaine transport system substrate-binding" evidence="3">
    <location>
        <begin position="55"/>
        <end position="124"/>
    </location>
</feature>
<feature type="signal peptide" evidence="2">
    <location>
        <begin position="1"/>
        <end position="19"/>
    </location>
</feature>
<dbReference type="EMBL" id="JAANNP010000059">
    <property type="protein sequence ID" value="NHC15828.1"/>
    <property type="molecule type" value="Genomic_DNA"/>
</dbReference>
<feature type="chain" id="PRO_5046089246" evidence="2">
    <location>
        <begin position="20"/>
        <end position="336"/>
    </location>
</feature>
<reference evidence="4 5" key="1">
    <citation type="submission" date="2020-03" db="EMBL/GenBank/DDBJ databases">
        <title>Two novel Motilibacter sp.</title>
        <authorList>
            <person name="Liu S."/>
        </authorList>
    </citation>
    <scope>NUCLEOTIDE SEQUENCE [LARGE SCALE GENOMIC DNA]</scope>
    <source>
        <strain evidence="4 5">E257</strain>
    </source>
</reference>
<dbReference type="PROSITE" id="PS51257">
    <property type="entry name" value="PROKAR_LIPOPROTEIN"/>
    <property type="match status" value="1"/>
</dbReference>
<dbReference type="RefSeq" id="WP_166284325.1">
    <property type="nucleotide sequence ID" value="NZ_JAANNP010000059.1"/>
</dbReference>
<dbReference type="Proteomes" id="UP000800981">
    <property type="component" value="Unassembled WGS sequence"/>
</dbReference>
<protein>
    <submittedName>
        <fullName evidence="4">Glycine/betaine ABC transporter substrate-binding protein</fullName>
    </submittedName>
</protein>
<gene>
    <name evidence="4" type="ORF">G9H71_18765</name>
</gene>
<sequence length="336" mass="33685">MRGRAFRVALAAVAVTALAACGEEGSSDEGAAPASSAAGSAAAGAGSCEPVSGDELVVLEDDKKLQTVDNIIPAVTAKSSSQPLIAALDKVSAALTTDDLVALNKRVVVDRETSPNVAKDYVAEKGLAQGLSGGSGKIVVGAANFAENQTLAEIYALALDAAGFDASTRTIGNREVYLPALTKGQIQVVPEYAGTLAEFLNKQENGADAEAKASSDLDATVSALTTLGESAGLAFGAPSQAADQNAFAVTKAFADEHSVSTLSDLASACGSGLVLAGPPECPERPFCRPGLESTYGLSFESFTPLDAGGPLTQAALKQGRATLGLVFSSDGALSAG</sequence>
<dbReference type="InterPro" id="IPR007210">
    <property type="entry name" value="ABC_Gly_betaine_transp_sub-bd"/>
</dbReference>
<evidence type="ECO:0000313" key="5">
    <source>
        <dbReference type="Proteomes" id="UP000800981"/>
    </source>
</evidence>
<keyword evidence="5" id="KW-1185">Reference proteome</keyword>
<dbReference type="Gene3D" id="3.40.190.120">
    <property type="entry name" value="Osmoprotection protein (prox), domain 2"/>
    <property type="match status" value="2"/>
</dbReference>
<feature type="region of interest" description="Disordered" evidence="1">
    <location>
        <begin position="25"/>
        <end position="46"/>
    </location>
</feature>
<name>A0ABX0H346_9ACTN</name>
<dbReference type="Gene3D" id="3.40.190.10">
    <property type="entry name" value="Periplasmic binding protein-like II"/>
    <property type="match status" value="2"/>
</dbReference>
<comment type="caution">
    <text evidence="4">The sequence shown here is derived from an EMBL/GenBank/DDBJ whole genome shotgun (WGS) entry which is preliminary data.</text>
</comment>
<keyword evidence="2" id="KW-0732">Signal</keyword>
<dbReference type="CDD" id="cd13606">
    <property type="entry name" value="PBP2_ProX_like"/>
    <property type="match status" value="1"/>
</dbReference>
<proteinExistence type="predicted"/>
<dbReference type="SUPFAM" id="SSF53850">
    <property type="entry name" value="Periplasmic binding protein-like II"/>
    <property type="match status" value="2"/>
</dbReference>